<dbReference type="InterPro" id="IPR009145">
    <property type="entry name" value="U2AF_small"/>
</dbReference>
<keyword evidence="10" id="KW-0539">Nucleus</keyword>
<feature type="domain" description="C3H1-type" evidence="13">
    <location>
        <begin position="12"/>
        <end position="40"/>
    </location>
</feature>
<keyword evidence="7" id="KW-0694">RNA-binding</keyword>
<evidence type="ECO:0000256" key="8">
    <source>
        <dbReference type="ARBA" id="ARBA00023125"/>
    </source>
</evidence>
<evidence type="ECO:0000256" key="6">
    <source>
        <dbReference type="ARBA" id="ARBA00022833"/>
    </source>
</evidence>
<feature type="zinc finger region" description="C3H1-type" evidence="11">
    <location>
        <begin position="149"/>
        <end position="176"/>
    </location>
</feature>
<feature type="domain" description="C3H1-type" evidence="13">
    <location>
        <begin position="149"/>
        <end position="176"/>
    </location>
</feature>
<evidence type="ECO:0000256" key="9">
    <source>
        <dbReference type="ARBA" id="ARBA00023187"/>
    </source>
</evidence>
<dbReference type="EMBL" id="CDMZ01000993">
    <property type="protein sequence ID" value="CEM25304.1"/>
    <property type="molecule type" value="Genomic_DNA"/>
</dbReference>
<dbReference type="InterPro" id="IPR000504">
    <property type="entry name" value="RRM_dom"/>
</dbReference>
<keyword evidence="8" id="KW-0238">DNA-binding</keyword>
<evidence type="ECO:0000256" key="3">
    <source>
        <dbReference type="ARBA" id="ARBA00022723"/>
    </source>
</evidence>
<dbReference type="GO" id="GO:0003723">
    <property type="term" value="F:RNA binding"/>
    <property type="evidence" value="ECO:0007669"/>
    <property type="project" value="UniProtKB-KW"/>
</dbReference>
<dbReference type="PROSITE" id="PS50103">
    <property type="entry name" value="ZF_C3H1"/>
    <property type="match status" value="2"/>
</dbReference>
<keyword evidence="2" id="KW-0507">mRNA processing</keyword>
<dbReference type="Gene3D" id="3.30.70.330">
    <property type="match status" value="1"/>
</dbReference>
<gene>
    <name evidence="14" type="ORF">Cvel_593</name>
</gene>
<organism evidence="14">
    <name type="scientific">Chromera velia CCMP2878</name>
    <dbReference type="NCBI Taxonomy" id="1169474"/>
    <lineage>
        <taxon>Eukaryota</taxon>
        <taxon>Sar</taxon>
        <taxon>Alveolata</taxon>
        <taxon>Colpodellida</taxon>
        <taxon>Chromeraceae</taxon>
        <taxon>Chromera</taxon>
    </lineage>
</organism>
<evidence type="ECO:0000256" key="4">
    <source>
        <dbReference type="ARBA" id="ARBA00022737"/>
    </source>
</evidence>
<evidence type="ECO:0000256" key="12">
    <source>
        <dbReference type="SAM" id="MobiDB-lite"/>
    </source>
</evidence>
<name>A0A0G4G9F2_9ALVE</name>
<sequence length="267" mass="30309">MAEHLARLIFTEQDRVNCPFYWKIGACRHGDQCSRAHHKPTASQTVIMYHLYQNPPVAIAIAEGQDVPDEIADQACDHFEAFYEEVFAEMAKYGELEDIIVCDNIGDHMVGNTYVKFVEESSAAACLKALQGKFYGGKAIEAEMCPVTDFKESRCRQYIEGRCPRGGYCNFMHIKHVPRSCKRKLFRKMYDEHGYGRDKDDRGDERGERDEGRKRERSGSRSREEDHGQRMARQSSEERRAMVAAWNDDDDDEDTGGAATNGNAGGS</sequence>
<dbReference type="Pfam" id="PF00076">
    <property type="entry name" value="RRM_1"/>
    <property type="match status" value="1"/>
</dbReference>
<evidence type="ECO:0000256" key="1">
    <source>
        <dbReference type="ARBA" id="ARBA00004123"/>
    </source>
</evidence>
<keyword evidence="6 11" id="KW-0862">Zinc</keyword>
<dbReference type="InterPro" id="IPR012677">
    <property type="entry name" value="Nucleotide-bd_a/b_plait_sf"/>
</dbReference>
<dbReference type="FunFam" id="3.30.70.330:FF:000122">
    <property type="entry name" value="Splicing factor U2AF small subunit"/>
    <property type="match status" value="1"/>
</dbReference>
<dbReference type="AlphaFoldDB" id="A0A0G4G9F2"/>
<evidence type="ECO:0000256" key="11">
    <source>
        <dbReference type="PROSITE-ProRule" id="PRU00723"/>
    </source>
</evidence>
<evidence type="ECO:0000256" key="10">
    <source>
        <dbReference type="ARBA" id="ARBA00023242"/>
    </source>
</evidence>
<keyword evidence="9" id="KW-0508">mRNA splicing</keyword>
<feature type="compositionally biased region" description="Low complexity" evidence="12">
    <location>
        <begin position="256"/>
        <end position="267"/>
    </location>
</feature>
<proteinExistence type="predicted"/>
<dbReference type="GO" id="GO:0089701">
    <property type="term" value="C:U2AF complex"/>
    <property type="evidence" value="ECO:0007669"/>
    <property type="project" value="InterPro"/>
</dbReference>
<feature type="compositionally biased region" description="Basic and acidic residues" evidence="12">
    <location>
        <begin position="195"/>
        <end position="241"/>
    </location>
</feature>
<keyword evidence="3 11" id="KW-0479">Metal-binding</keyword>
<dbReference type="PANTHER" id="PTHR12620">
    <property type="entry name" value="U2 SNRNP AUXILIARY FACTOR, SMALL SUBUNIT"/>
    <property type="match status" value="1"/>
</dbReference>
<reference evidence="14" key="1">
    <citation type="submission" date="2014-11" db="EMBL/GenBank/DDBJ databases">
        <authorList>
            <person name="Otto D Thomas"/>
            <person name="Naeem Raeece"/>
        </authorList>
    </citation>
    <scope>NUCLEOTIDE SEQUENCE</scope>
</reference>
<dbReference type="SMART" id="SM00356">
    <property type="entry name" value="ZnF_C3H1"/>
    <property type="match status" value="2"/>
</dbReference>
<dbReference type="GO" id="GO:0003677">
    <property type="term" value="F:DNA binding"/>
    <property type="evidence" value="ECO:0007669"/>
    <property type="project" value="UniProtKB-KW"/>
</dbReference>
<dbReference type="InterPro" id="IPR000571">
    <property type="entry name" value="Znf_CCCH"/>
</dbReference>
<protein>
    <recommendedName>
        <fullName evidence="13">C3H1-type domain-containing protein</fullName>
    </recommendedName>
</protein>
<dbReference type="Pfam" id="PF00642">
    <property type="entry name" value="zf-CCCH"/>
    <property type="match status" value="2"/>
</dbReference>
<dbReference type="PRINTS" id="PR01848">
    <property type="entry name" value="U2AUXFACTOR"/>
</dbReference>
<feature type="zinc finger region" description="C3H1-type" evidence="11">
    <location>
        <begin position="12"/>
        <end position="40"/>
    </location>
</feature>
<dbReference type="VEuPathDB" id="CryptoDB:Cvel_593"/>
<dbReference type="CDD" id="cd12287">
    <property type="entry name" value="RRM_U2AF35_like"/>
    <property type="match status" value="1"/>
</dbReference>
<keyword evidence="5 11" id="KW-0863">Zinc-finger</keyword>
<evidence type="ECO:0000256" key="7">
    <source>
        <dbReference type="ARBA" id="ARBA00022884"/>
    </source>
</evidence>
<accession>A0A0G4G9F2</accession>
<evidence type="ECO:0000259" key="13">
    <source>
        <dbReference type="PROSITE" id="PS50103"/>
    </source>
</evidence>
<dbReference type="InterPro" id="IPR035979">
    <property type="entry name" value="RBD_domain_sf"/>
</dbReference>
<dbReference type="SUPFAM" id="SSF54928">
    <property type="entry name" value="RNA-binding domain, RBD"/>
    <property type="match status" value="1"/>
</dbReference>
<evidence type="ECO:0000256" key="2">
    <source>
        <dbReference type="ARBA" id="ARBA00022664"/>
    </source>
</evidence>
<dbReference type="GO" id="GO:0008270">
    <property type="term" value="F:zinc ion binding"/>
    <property type="evidence" value="ECO:0007669"/>
    <property type="project" value="UniProtKB-KW"/>
</dbReference>
<comment type="subcellular location">
    <subcellularLocation>
        <location evidence="1">Nucleus</location>
    </subcellularLocation>
</comment>
<evidence type="ECO:0000313" key="14">
    <source>
        <dbReference type="EMBL" id="CEM25304.1"/>
    </source>
</evidence>
<dbReference type="GO" id="GO:0000398">
    <property type="term" value="P:mRNA splicing, via spliceosome"/>
    <property type="evidence" value="ECO:0007669"/>
    <property type="project" value="InterPro"/>
</dbReference>
<dbReference type="PhylomeDB" id="A0A0G4G9F2"/>
<evidence type="ECO:0000256" key="5">
    <source>
        <dbReference type="ARBA" id="ARBA00022771"/>
    </source>
</evidence>
<keyword evidence="4" id="KW-0677">Repeat</keyword>
<feature type="region of interest" description="Disordered" evidence="12">
    <location>
        <begin position="195"/>
        <end position="267"/>
    </location>
</feature>